<dbReference type="eggNOG" id="ENOG5033T4C">
    <property type="taxonomic scope" value="Bacteria"/>
</dbReference>
<dbReference type="AlphaFoldDB" id="S3L0P2"/>
<gene>
    <name evidence="1" type="ORF">HMPREF9194_00630</name>
</gene>
<sequence>MTDKVNMLTLLKLFAQRQNHALISFAEFCTYMQYYAQRHLHEVPELVIFLKNTESSLQKYLNKLETERSIMIVNADSPQKGIVVIPFFVDKYANRYREILNNPAIPYPLITDLPAHTPLEIVDRQQASTLLTRLFDETQENEKAGKLAEKREEKPTLYGLMLPRDMPVILFPSATSVNILFDIAMAKIRQMLRKEEYHDYFLKKLRVTNPGKDISIKSFFTQFIQRPMEAMESIKNSGEVFYFWGQLCFFIRQDYEKVKDYTQEDISILQSIYLTEIAINYFKNKSQQLQQRDAALRILEQLLEKPPYYFNKESIQGFSDSTGRRLLGQYSEKDLNDFLHTKTTAFSDNNLPELLTFKLHTGEYYYITKSKVIPLIIRLCNDARETIKDNLTKEWFTLYKKFDSVPAMNDRKAFEKRLEQELLTRAPILYALLHSNFLSLIYYETLISKEISKNTLNLFADGKLLPYSELLMLSRSEIVTDAKIMLPFWYTMPPISWIAALVLRPRRKTKKHAAEVPADTPVETTFVELQDNQSFGNPVRAARRREFRSAAEEAEKTLIPPGSTLDRELASYINQWNPLLDKQLRANLTEDVNSLIRDYMRRTIRTLKASNFTVERIQNLAAILLKTSALQKLKDKDALQMYVTLYIIRLVKNG</sequence>
<dbReference type="Proteomes" id="UP000014541">
    <property type="component" value="Unassembled WGS sequence"/>
</dbReference>
<dbReference type="STRING" id="1125699.HMPREF9194_00630"/>
<evidence type="ECO:0000313" key="1">
    <source>
        <dbReference type="EMBL" id="EPF30314.1"/>
    </source>
</evidence>
<evidence type="ECO:0000313" key="2">
    <source>
        <dbReference type="Proteomes" id="UP000014541"/>
    </source>
</evidence>
<organism evidence="1 2">
    <name type="scientific">Treponema maltophilum ATCC 51939</name>
    <dbReference type="NCBI Taxonomy" id="1125699"/>
    <lineage>
        <taxon>Bacteria</taxon>
        <taxon>Pseudomonadati</taxon>
        <taxon>Spirochaetota</taxon>
        <taxon>Spirochaetia</taxon>
        <taxon>Spirochaetales</taxon>
        <taxon>Treponemataceae</taxon>
        <taxon>Treponema</taxon>
    </lineage>
</organism>
<protein>
    <submittedName>
        <fullName evidence="1">Uncharacterized protein</fullName>
    </submittedName>
</protein>
<reference evidence="1 2" key="1">
    <citation type="submission" date="2013-04" db="EMBL/GenBank/DDBJ databases">
        <title>The Genome Sequence of Treponema maltophilum ATCC 51939.</title>
        <authorList>
            <consortium name="The Broad Institute Genomics Platform"/>
            <person name="Earl A."/>
            <person name="Ward D."/>
            <person name="Feldgarden M."/>
            <person name="Gevers D."/>
            <person name="Leonetti C."/>
            <person name="Blanton J.M."/>
            <person name="Dewhirst F.E."/>
            <person name="Izard J."/>
            <person name="Walker B."/>
            <person name="Young S."/>
            <person name="Zeng Q."/>
            <person name="Gargeya S."/>
            <person name="Fitzgerald M."/>
            <person name="Haas B."/>
            <person name="Abouelleil A."/>
            <person name="Allen A.W."/>
            <person name="Alvarado L."/>
            <person name="Arachchi H.M."/>
            <person name="Berlin A.M."/>
            <person name="Chapman S.B."/>
            <person name="Gainer-Dewar J."/>
            <person name="Goldberg J."/>
            <person name="Griggs A."/>
            <person name="Gujja S."/>
            <person name="Hansen M."/>
            <person name="Howarth C."/>
            <person name="Imamovic A."/>
            <person name="Ireland A."/>
            <person name="Larimer J."/>
            <person name="McCowan C."/>
            <person name="Murphy C."/>
            <person name="Pearson M."/>
            <person name="Poon T.W."/>
            <person name="Priest M."/>
            <person name="Roberts A."/>
            <person name="Saif S."/>
            <person name="Shea T."/>
            <person name="Sisk P."/>
            <person name="Sykes S."/>
            <person name="Wortman J."/>
            <person name="Nusbaum C."/>
            <person name="Birren B."/>
        </authorList>
    </citation>
    <scope>NUCLEOTIDE SEQUENCE [LARGE SCALE GENOMIC DNA]</scope>
    <source>
        <strain evidence="1 2">ATCC 51939</strain>
    </source>
</reference>
<dbReference type="HOGENOM" id="CLU_421464_0_0_12"/>
<accession>S3L0P2</accession>
<proteinExistence type="predicted"/>
<dbReference type="OrthoDB" id="353788at2"/>
<name>S3L0P2_TREMA</name>
<keyword evidence="2" id="KW-1185">Reference proteome</keyword>
<dbReference type="EMBL" id="ATFF01000006">
    <property type="protein sequence ID" value="EPF30314.1"/>
    <property type="molecule type" value="Genomic_DNA"/>
</dbReference>
<comment type="caution">
    <text evidence="1">The sequence shown here is derived from an EMBL/GenBank/DDBJ whole genome shotgun (WGS) entry which is preliminary data.</text>
</comment>
<dbReference type="PATRIC" id="fig|1125699.3.peg.641"/>
<dbReference type="RefSeq" id="WP_016524925.1">
    <property type="nucleotide sequence ID" value="NZ_KE332518.1"/>
</dbReference>